<feature type="compositionally biased region" description="Acidic residues" evidence="1">
    <location>
        <begin position="43"/>
        <end position="61"/>
    </location>
</feature>
<feature type="compositionally biased region" description="Polar residues" evidence="1">
    <location>
        <begin position="115"/>
        <end position="132"/>
    </location>
</feature>
<dbReference type="AlphaFoldDB" id="A0A1B6K1F8"/>
<accession>A0A1B6K1F8</accession>
<feature type="compositionally biased region" description="Polar residues" evidence="1">
    <location>
        <begin position="25"/>
        <end position="39"/>
    </location>
</feature>
<gene>
    <name evidence="2" type="ORF">g.54094</name>
</gene>
<sequence length="142" mass="15532">MSKKRPHSPVSEDTLIGIVRDAGVNFQSSDTGSENGSNRDSSESEDSSSDYSFEDDTDEDPTFNPDQPSTSSSFRGNRPLMLSRPSVPLLTSESEEDEPPSRPSVVEQQDGRPRPTQTDVQQNDPADDSSSWVEVEEGNDPP</sequence>
<reference evidence="2" key="1">
    <citation type="submission" date="2015-11" db="EMBL/GenBank/DDBJ databases">
        <title>De novo transcriptome assembly of four potential Pierce s Disease insect vectors from Arizona vineyards.</title>
        <authorList>
            <person name="Tassone E.E."/>
        </authorList>
    </citation>
    <scope>NUCLEOTIDE SEQUENCE</scope>
</reference>
<organism evidence="2">
    <name type="scientific">Homalodisca liturata</name>
    <dbReference type="NCBI Taxonomy" id="320908"/>
    <lineage>
        <taxon>Eukaryota</taxon>
        <taxon>Metazoa</taxon>
        <taxon>Ecdysozoa</taxon>
        <taxon>Arthropoda</taxon>
        <taxon>Hexapoda</taxon>
        <taxon>Insecta</taxon>
        <taxon>Pterygota</taxon>
        <taxon>Neoptera</taxon>
        <taxon>Paraneoptera</taxon>
        <taxon>Hemiptera</taxon>
        <taxon>Auchenorrhyncha</taxon>
        <taxon>Membracoidea</taxon>
        <taxon>Cicadellidae</taxon>
        <taxon>Cicadellinae</taxon>
        <taxon>Proconiini</taxon>
        <taxon>Homalodisca</taxon>
    </lineage>
</organism>
<protein>
    <submittedName>
        <fullName evidence="2">Uncharacterized protein</fullName>
    </submittedName>
</protein>
<name>A0A1B6K1F8_9HEMI</name>
<feature type="compositionally biased region" description="Polar residues" evidence="1">
    <location>
        <begin position="64"/>
        <end position="75"/>
    </location>
</feature>
<dbReference type="EMBL" id="GECU01002419">
    <property type="protein sequence ID" value="JAT05288.1"/>
    <property type="molecule type" value="Transcribed_RNA"/>
</dbReference>
<evidence type="ECO:0000313" key="2">
    <source>
        <dbReference type="EMBL" id="JAT05288.1"/>
    </source>
</evidence>
<evidence type="ECO:0000256" key="1">
    <source>
        <dbReference type="SAM" id="MobiDB-lite"/>
    </source>
</evidence>
<proteinExistence type="predicted"/>
<feature type="region of interest" description="Disordered" evidence="1">
    <location>
        <begin position="1"/>
        <end position="142"/>
    </location>
</feature>